<gene>
    <name evidence="1" type="ORF">C2L65_41805</name>
</gene>
<proteinExistence type="predicted"/>
<dbReference type="AlphaFoldDB" id="A0A2I8F3D2"/>
<organism evidence="1 2">
    <name type="scientific">Paraburkholderia terrae</name>
    <dbReference type="NCBI Taxonomy" id="311230"/>
    <lineage>
        <taxon>Bacteria</taxon>
        <taxon>Pseudomonadati</taxon>
        <taxon>Pseudomonadota</taxon>
        <taxon>Betaproteobacteria</taxon>
        <taxon>Burkholderiales</taxon>
        <taxon>Burkholderiaceae</taxon>
        <taxon>Paraburkholderia</taxon>
    </lineage>
</organism>
<accession>A0A2I8F3D2</accession>
<evidence type="ECO:0000313" key="2">
    <source>
        <dbReference type="Proteomes" id="UP000243502"/>
    </source>
</evidence>
<evidence type="ECO:0000313" key="1">
    <source>
        <dbReference type="EMBL" id="AUT66283.1"/>
    </source>
</evidence>
<dbReference type="KEGG" id="pter:C2L65_41805"/>
<dbReference type="RefSeq" id="WP_042309124.1">
    <property type="nucleotide sequence ID" value="NZ_CP026114.1"/>
</dbReference>
<protein>
    <submittedName>
        <fullName evidence="1">Uncharacterized protein</fullName>
    </submittedName>
</protein>
<dbReference type="EMBL" id="CP026114">
    <property type="protein sequence ID" value="AUT66283.1"/>
    <property type="molecule type" value="Genomic_DNA"/>
</dbReference>
<dbReference type="Proteomes" id="UP000243502">
    <property type="component" value="Chromosome 4"/>
</dbReference>
<name>A0A2I8F3D2_9BURK</name>
<sequence length="79" mass="8504">MSDQRPLAVKQQRVVVVSGGDRGVVSSFTAGDPDYYAHPNDIRKDALTFAIDQGWMVTSTMGAGCAAPYGSNWLVVLEK</sequence>
<reference evidence="1 2" key="1">
    <citation type="submission" date="2018-01" db="EMBL/GenBank/DDBJ databases">
        <title>Species boundaries and ecological features among Paraburkholderia terrae DSMZ17804T, P. hospita DSMZ17164T and P. caribensis DSMZ13236T.</title>
        <authorList>
            <person name="Pratama A.A."/>
        </authorList>
    </citation>
    <scope>NUCLEOTIDE SEQUENCE [LARGE SCALE GENOMIC DNA]</scope>
    <source>
        <strain evidence="1 2">DSM 17804</strain>
    </source>
</reference>